<reference evidence="2" key="1">
    <citation type="submission" date="2017-08" db="EMBL/GenBank/DDBJ databases">
        <title>A dynamic microbial community with high functional redundancy inhabits the cold, oxic subseafloor aquifer.</title>
        <authorList>
            <person name="Tully B.J."/>
            <person name="Wheat C.G."/>
            <person name="Glazer B.T."/>
            <person name="Huber J.A."/>
        </authorList>
    </citation>
    <scope>NUCLEOTIDE SEQUENCE [LARGE SCALE GENOMIC DNA]</scope>
</reference>
<comment type="caution">
    <text evidence="1">The sequence shown here is derived from an EMBL/GenBank/DDBJ whole genome shotgun (WGS) entry which is preliminary data.</text>
</comment>
<sequence>MFRKSIENIIDKCIRNSEKGPFKRKLVSIFRTLVQQPAMLPFVISYVSSTLKIISPASSSPEKIRLLVLSEERYQQDLAVLGAHPEVELVSLPSKVQELVNAIWVSEIRSITEKDKNAFLWNEHPAVQQTRQNLHNYLKRLIRGLAKRSEFDAIVSCTFYYLRDRDWELAAGAVGIPFFVLHKENMKDPVTHPSTIARYKKKRFKFTGQRIFLANNLERKVLLQAKAAQEEQISIVGGLRMDAIHQRIHCSGIPRPRRKVVLFSSHHCIGLLQIPKAVGYFNPDRDAGFIQYFDKVHGTIAQLAFDNPDVEVVIKPKWMGSWYEEILKAIKRTTGLEGDKIPNLKIGIEVPAQQLIEESSVVVGLNSTTLLEAKLYGRPVIIPLFEEAAGKYFNSNVYFHDYLDEFNIAHSTEALTKSILDELNGISSPPQPLSAGMLSDYLGYFDGQITARVVDLMKQDLKTINAEKNVKRKG</sequence>
<accession>A0A2A4T887</accession>
<organism evidence="1 2">
    <name type="scientific">SAR324 cluster bacterium</name>
    <dbReference type="NCBI Taxonomy" id="2024889"/>
    <lineage>
        <taxon>Bacteria</taxon>
        <taxon>Deltaproteobacteria</taxon>
        <taxon>SAR324 cluster</taxon>
    </lineage>
</organism>
<dbReference type="EMBL" id="NVSR01000015">
    <property type="protein sequence ID" value="PCI29355.1"/>
    <property type="molecule type" value="Genomic_DNA"/>
</dbReference>
<gene>
    <name evidence="1" type="ORF">COB67_04170</name>
</gene>
<protein>
    <recommendedName>
        <fullName evidence="3">Lipid-A-disaccharide synthase</fullName>
    </recommendedName>
</protein>
<name>A0A2A4T887_9DELT</name>
<evidence type="ECO:0000313" key="2">
    <source>
        <dbReference type="Proteomes" id="UP000218113"/>
    </source>
</evidence>
<evidence type="ECO:0000313" key="1">
    <source>
        <dbReference type="EMBL" id="PCI29355.1"/>
    </source>
</evidence>
<dbReference type="Proteomes" id="UP000218113">
    <property type="component" value="Unassembled WGS sequence"/>
</dbReference>
<proteinExistence type="predicted"/>
<dbReference type="AlphaFoldDB" id="A0A2A4T887"/>
<evidence type="ECO:0008006" key="3">
    <source>
        <dbReference type="Google" id="ProtNLM"/>
    </source>
</evidence>